<name>A0A9W7E4Q7_9STRA</name>
<protein>
    <submittedName>
        <fullName evidence="1">Uncharacterized protein</fullName>
    </submittedName>
</protein>
<dbReference type="AlphaFoldDB" id="A0A9W7E4Q7"/>
<proteinExistence type="predicted"/>
<gene>
    <name evidence="1" type="ORF">TL16_g04124</name>
</gene>
<evidence type="ECO:0000313" key="1">
    <source>
        <dbReference type="EMBL" id="GMH65135.1"/>
    </source>
</evidence>
<reference evidence="2" key="1">
    <citation type="journal article" date="2023" name="Commun. Biol.">
        <title>Genome analysis of Parmales, the sister group of diatoms, reveals the evolutionary specialization of diatoms from phago-mixotrophs to photoautotrophs.</title>
        <authorList>
            <person name="Ban H."/>
            <person name="Sato S."/>
            <person name="Yoshikawa S."/>
            <person name="Yamada K."/>
            <person name="Nakamura Y."/>
            <person name="Ichinomiya M."/>
            <person name="Sato N."/>
            <person name="Blanc-Mathieu R."/>
            <person name="Endo H."/>
            <person name="Kuwata A."/>
            <person name="Ogata H."/>
        </authorList>
    </citation>
    <scope>NUCLEOTIDE SEQUENCE [LARGE SCALE GENOMIC DNA]</scope>
</reference>
<sequence>MLRTPTLLRPIITLTSSHIKIKGLLNLPKTQYSISLPIQILLRNTPSHFSPITGQKTPSSLLASGLVDSNLAAPLSPIEFKGKSRILSSSDCGRVEIKEYDNGTTLSFTVPQGENKQ</sequence>
<evidence type="ECO:0000313" key="2">
    <source>
        <dbReference type="Proteomes" id="UP001162640"/>
    </source>
</evidence>
<dbReference type="Proteomes" id="UP001162640">
    <property type="component" value="Unassembled WGS sequence"/>
</dbReference>
<comment type="caution">
    <text evidence="1">The sequence shown here is derived from an EMBL/GenBank/DDBJ whole genome shotgun (WGS) entry which is preliminary data.</text>
</comment>
<accession>A0A9W7E4Q7</accession>
<dbReference type="EMBL" id="BLQM01000112">
    <property type="protein sequence ID" value="GMH65135.1"/>
    <property type="molecule type" value="Genomic_DNA"/>
</dbReference>
<organism evidence="1 2">
    <name type="scientific">Triparma laevis f. inornata</name>
    <dbReference type="NCBI Taxonomy" id="1714386"/>
    <lineage>
        <taxon>Eukaryota</taxon>
        <taxon>Sar</taxon>
        <taxon>Stramenopiles</taxon>
        <taxon>Ochrophyta</taxon>
        <taxon>Bolidophyceae</taxon>
        <taxon>Parmales</taxon>
        <taxon>Triparmaceae</taxon>
        <taxon>Triparma</taxon>
    </lineage>
</organism>